<dbReference type="SUPFAM" id="SSF53850">
    <property type="entry name" value="Periplasmic binding protein-like II"/>
    <property type="match status" value="1"/>
</dbReference>
<protein>
    <submittedName>
        <fullName evidence="6">Sugar ABC transporter substrate-binding protein</fullName>
    </submittedName>
</protein>
<keyword evidence="1" id="KW-1003">Cell membrane</keyword>
<comment type="caution">
    <text evidence="6">The sequence shown here is derived from an EMBL/GenBank/DDBJ whole genome shotgun (WGS) entry which is preliminary data.</text>
</comment>
<dbReference type="AlphaFoldDB" id="A0A9W5Y981"/>
<dbReference type="InterPro" id="IPR006059">
    <property type="entry name" value="SBP"/>
</dbReference>
<dbReference type="PANTHER" id="PTHR43649:SF33">
    <property type="entry name" value="POLYGALACTURONAN_RHAMNOGALACTURONAN-BINDING PROTEIN YTCQ"/>
    <property type="match status" value="1"/>
</dbReference>
<dbReference type="PANTHER" id="PTHR43649">
    <property type="entry name" value="ARABINOSE-BINDING PROTEIN-RELATED"/>
    <property type="match status" value="1"/>
</dbReference>
<keyword evidence="5" id="KW-0449">Lipoprotein</keyword>
<proteinExistence type="predicted"/>
<dbReference type="InterPro" id="IPR050490">
    <property type="entry name" value="Bact_solute-bd_prot1"/>
</dbReference>
<dbReference type="PROSITE" id="PS51257">
    <property type="entry name" value="PROKAR_LIPOPROTEIN"/>
    <property type="match status" value="1"/>
</dbReference>
<evidence type="ECO:0000313" key="7">
    <source>
        <dbReference type="Proteomes" id="UP001144256"/>
    </source>
</evidence>
<dbReference type="Pfam" id="PF01547">
    <property type="entry name" value="SBP_bac_1"/>
    <property type="match status" value="1"/>
</dbReference>
<name>A0A9W5Y981_9FIRM</name>
<evidence type="ECO:0000256" key="3">
    <source>
        <dbReference type="ARBA" id="ARBA00023136"/>
    </source>
</evidence>
<dbReference type="Proteomes" id="UP001144256">
    <property type="component" value="Unassembled WGS sequence"/>
</dbReference>
<evidence type="ECO:0000256" key="1">
    <source>
        <dbReference type="ARBA" id="ARBA00022475"/>
    </source>
</evidence>
<dbReference type="EMBL" id="BRLB01000001">
    <property type="protein sequence ID" value="GKX28416.1"/>
    <property type="molecule type" value="Genomic_DNA"/>
</dbReference>
<keyword evidence="2" id="KW-0732">Signal</keyword>
<evidence type="ECO:0000313" key="6">
    <source>
        <dbReference type="EMBL" id="GKX28416.1"/>
    </source>
</evidence>
<dbReference type="RefSeq" id="WP_281812653.1">
    <property type="nucleotide sequence ID" value="NZ_BRLB01000001.1"/>
</dbReference>
<keyword evidence="4" id="KW-0564">Palmitate</keyword>
<keyword evidence="7" id="KW-1185">Reference proteome</keyword>
<sequence>MKKVLFLCMVLVLIFSIVGCKKDDSKNNEVEITFTASEADQAAVYEKIFNGFIDEYNSENETDIKLKIVSGQGKDITNTRMSSNDKPDIFMLDSPADVAQYVRDDLLYDLTSAAEKNKWSEKLFDWAYDLSVTDGKVYTLPYGYEGMVIWYNKNIMKELELNAEDIDTLSEFENALKLASEKGYTPIMLGSQDWPWAQEWYLSILFSYTGKELVKNTIEGKDNASWENEEFKKTVELYKSWHDRGYLADKRSYVLTSDDAINAFTTDKALFKVEGTWATYWVGPLEGEDREKVGVMLHPAINDTEKPHMPLAVGGMWCVSKDTEHPEVVEYIINQLLREDIQSDFIGAGLDVAPMSIDDSEFEDLEGVVKEMWQMVNGALEQGNYGYATWAFYPPETRVYLYEGIVNVLEGNITIDDYLAEMQKLTEKERQEGFVPILP</sequence>
<dbReference type="Gene3D" id="3.40.190.10">
    <property type="entry name" value="Periplasmic binding protein-like II"/>
    <property type="match status" value="2"/>
</dbReference>
<evidence type="ECO:0000256" key="5">
    <source>
        <dbReference type="ARBA" id="ARBA00023288"/>
    </source>
</evidence>
<accession>A0A9W5Y981</accession>
<organism evidence="6 7">
    <name type="scientific">Vallitalea longa</name>
    <dbReference type="NCBI Taxonomy" id="2936439"/>
    <lineage>
        <taxon>Bacteria</taxon>
        <taxon>Bacillati</taxon>
        <taxon>Bacillota</taxon>
        <taxon>Clostridia</taxon>
        <taxon>Lachnospirales</taxon>
        <taxon>Vallitaleaceae</taxon>
        <taxon>Vallitalea</taxon>
    </lineage>
</organism>
<evidence type="ECO:0000256" key="4">
    <source>
        <dbReference type="ARBA" id="ARBA00023139"/>
    </source>
</evidence>
<keyword evidence="3" id="KW-0472">Membrane</keyword>
<gene>
    <name evidence="6" type="primary">msmE_1</name>
    <name evidence="6" type="ORF">SH1V18_08960</name>
</gene>
<evidence type="ECO:0000256" key="2">
    <source>
        <dbReference type="ARBA" id="ARBA00022729"/>
    </source>
</evidence>
<reference evidence="6" key="1">
    <citation type="submission" date="2022-06" db="EMBL/GenBank/DDBJ databases">
        <title>Vallitalea longa sp. nov., an anaerobic bacterium isolated from marine sediment.</title>
        <authorList>
            <person name="Hirano S."/>
            <person name="Terahara T."/>
            <person name="Mori K."/>
            <person name="Hamada M."/>
            <person name="Matsumoto R."/>
            <person name="Kobayashi T."/>
        </authorList>
    </citation>
    <scope>NUCLEOTIDE SEQUENCE</scope>
    <source>
        <strain evidence="6">SH18-1</strain>
    </source>
</reference>